<keyword evidence="3 5" id="KW-0687">Ribonucleoprotein</keyword>
<dbReference type="SUPFAM" id="SSF57829">
    <property type="entry name" value="Zn-binding ribosomal proteins"/>
    <property type="match status" value="1"/>
</dbReference>
<accession>A0ABM7EY43</accession>
<dbReference type="Proteomes" id="UP000217805">
    <property type="component" value="Chromosome"/>
</dbReference>
<dbReference type="NCBIfam" id="TIGR01031">
    <property type="entry name" value="rpmF_bact"/>
    <property type="match status" value="1"/>
</dbReference>
<dbReference type="InterPro" id="IPR044957">
    <property type="entry name" value="Ribosomal_bL32_bact"/>
</dbReference>
<dbReference type="GO" id="GO:0005840">
    <property type="term" value="C:ribosome"/>
    <property type="evidence" value="ECO:0007669"/>
    <property type="project" value="UniProtKB-KW"/>
</dbReference>
<reference evidence="7 8" key="1">
    <citation type="journal article" date="2015" name="Microbes Environ.">
        <title>An Efficient Strategy Developed for Next-Generation Sequencing of Endosymbiont Genomes Performed Using Crude DNA Isolated from Host Tissues: A Case Study of Blattabacterium cuenoti Inhabiting the Fat Bodies of Cockroaches.</title>
        <authorList>
            <person name="Kinjo Y."/>
            <person name="Saitoh S."/>
            <person name="Tokuda G."/>
        </authorList>
    </citation>
    <scope>NUCLEOTIDE SEQUENCE [LARGE SCALE GENOMIC DNA]</scope>
    <source>
        <strain evidence="7 8">BPAY</strain>
    </source>
</reference>
<evidence type="ECO:0000256" key="6">
    <source>
        <dbReference type="SAM" id="MobiDB-lite"/>
    </source>
</evidence>
<keyword evidence="8" id="KW-1185">Reference proteome</keyword>
<evidence type="ECO:0000256" key="4">
    <source>
        <dbReference type="ARBA" id="ARBA00035178"/>
    </source>
</evidence>
<dbReference type="Pfam" id="PF01783">
    <property type="entry name" value="Ribosomal_L32p"/>
    <property type="match status" value="1"/>
</dbReference>
<keyword evidence="2 5" id="KW-0689">Ribosomal protein</keyword>
<evidence type="ECO:0000256" key="2">
    <source>
        <dbReference type="ARBA" id="ARBA00022980"/>
    </source>
</evidence>
<dbReference type="PANTHER" id="PTHR35534">
    <property type="entry name" value="50S RIBOSOMAL PROTEIN L32"/>
    <property type="match status" value="1"/>
</dbReference>
<dbReference type="RefSeq" id="WP_096377983.1">
    <property type="nucleotide sequence ID" value="NZ_AP014609.1"/>
</dbReference>
<evidence type="ECO:0000313" key="8">
    <source>
        <dbReference type="Proteomes" id="UP000217805"/>
    </source>
</evidence>
<dbReference type="InterPro" id="IPR002677">
    <property type="entry name" value="Ribosomal_bL32"/>
</dbReference>
<dbReference type="HAMAP" id="MF_00340">
    <property type="entry name" value="Ribosomal_bL32"/>
    <property type="match status" value="1"/>
</dbReference>
<comment type="similarity">
    <text evidence="1 5">Belongs to the bacterial ribosomal protein bL32 family.</text>
</comment>
<evidence type="ECO:0000256" key="5">
    <source>
        <dbReference type="HAMAP-Rule" id="MF_00340"/>
    </source>
</evidence>
<name>A0ABM7EY43_9FLAO</name>
<dbReference type="EMBL" id="AP014609">
    <property type="protein sequence ID" value="BAR91879.1"/>
    <property type="molecule type" value="Genomic_DNA"/>
</dbReference>
<evidence type="ECO:0000256" key="3">
    <source>
        <dbReference type="ARBA" id="ARBA00023274"/>
    </source>
</evidence>
<protein>
    <recommendedName>
        <fullName evidence="4 5">Large ribosomal subunit protein bL32</fullName>
    </recommendedName>
</protein>
<evidence type="ECO:0000313" key="7">
    <source>
        <dbReference type="EMBL" id="BAR91879.1"/>
    </source>
</evidence>
<gene>
    <name evidence="5 7" type="primary">rpmF</name>
    <name evidence="7" type="ORF">BPAY_124</name>
</gene>
<sequence>MAHPKRRQSKSRRDKRRSHLKIKKPLLAKCTLTNQKHLYHHAYWYENKLYYRGKIVLYRRNKNEKETS</sequence>
<feature type="region of interest" description="Disordered" evidence="6">
    <location>
        <begin position="1"/>
        <end position="20"/>
    </location>
</feature>
<dbReference type="InterPro" id="IPR011332">
    <property type="entry name" value="Ribosomal_zn-bd"/>
</dbReference>
<dbReference type="PANTHER" id="PTHR35534:SF1">
    <property type="entry name" value="LARGE RIBOSOMAL SUBUNIT PROTEIN BL32"/>
    <property type="match status" value="1"/>
</dbReference>
<organism evidence="7 8">
    <name type="scientific">Blattabacterium cuenoti BPAY</name>
    <dbReference type="NCBI Taxonomy" id="1457031"/>
    <lineage>
        <taxon>Bacteria</taxon>
        <taxon>Pseudomonadati</taxon>
        <taxon>Bacteroidota</taxon>
        <taxon>Flavobacteriia</taxon>
        <taxon>Flavobacteriales</taxon>
        <taxon>Blattabacteriaceae</taxon>
        <taxon>Blattabacterium</taxon>
    </lineage>
</organism>
<evidence type="ECO:0000256" key="1">
    <source>
        <dbReference type="ARBA" id="ARBA00008560"/>
    </source>
</evidence>
<proteinExistence type="inferred from homology"/>